<dbReference type="Pfam" id="PF01796">
    <property type="entry name" value="OB_ChsH2_C"/>
    <property type="match status" value="1"/>
</dbReference>
<evidence type="ECO:0000259" key="2">
    <source>
        <dbReference type="Pfam" id="PF12172"/>
    </source>
</evidence>
<dbReference type="Proteomes" id="UP000739180">
    <property type="component" value="Unassembled WGS sequence"/>
</dbReference>
<dbReference type="SUPFAM" id="SSF50249">
    <property type="entry name" value="Nucleic acid-binding proteins"/>
    <property type="match status" value="1"/>
</dbReference>
<dbReference type="EMBL" id="VCQT01000020">
    <property type="protein sequence ID" value="TMW13975.1"/>
    <property type="molecule type" value="Genomic_DNA"/>
</dbReference>
<dbReference type="Gene3D" id="6.10.30.10">
    <property type="match status" value="1"/>
</dbReference>
<evidence type="ECO:0000313" key="4">
    <source>
        <dbReference type="Proteomes" id="UP000739180"/>
    </source>
</evidence>
<reference evidence="3 4" key="1">
    <citation type="submission" date="2019-05" db="EMBL/GenBank/DDBJ databases">
        <title>Genome of Alcanivorax gelatiniphagus, an oil degrading marine bacteria.</title>
        <authorList>
            <person name="Kwon K.K."/>
        </authorList>
    </citation>
    <scope>NUCLEOTIDE SEQUENCE [LARGE SCALE GENOMIC DNA]</scope>
    <source>
        <strain evidence="3 4">MEBiC 08158</strain>
    </source>
</reference>
<sequence length="139" mass="14808">MNDHAVSRPAPAARVYADALAEGQFRIQRCRACGSAIFYPRELCPECGAGELDWFAPSGRGTVHATTTVRRKPEAGGDYNVALIDLEEGPRLMSRVEGIAAEAVRIGLPVQARVAVTEGEGLLLFDAVASNNAGESDHE</sequence>
<evidence type="ECO:0000313" key="3">
    <source>
        <dbReference type="EMBL" id="TMW13975.1"/>
    </source>
</evidence>
<evidence type="ECO:0000259" key="1">
    <source>
        <dbReference type="Pfam" id="PF01796"/>
    </source>
</evidence>
<dbReference type="RefSeq" id="WP_138771551.1">
    <property type="nucleotide sequence ID" value="NZ_JBHSSX010000078.1"/>
</dbReference>
<gene>
    <name evidence="3" type="ORF">FGS76_05120</name>
</gene>
<keyword evidence="4" id="KW-1185">Reference proteome</keyword>
<dbReference type="Pfam" id="PF12172">
    <property type="entry name" value="zf-ChsH2"/>
    <property type="match status" value="1"/>
</dbReference>
<dbReference type="InterPro" id="IPR012340">
    <property type="entry name" value="NA-bd_OB-fold"/>
</dbReference>
<name>A0ABY2XQL2_9GAMM</name>
<dbReference type="PANTHER" id="PTHR34075">
    <property type="entry name" value="BLR3430 PROTEIN"/>
    <property type="match status" value="1"/>
</dbReference>
<dbReference type="InterPro" id="IPR002878">
    <property type="entry name" value="ChsH2_C"/>
</dbReference>
<feature type="domain" description="ChsH2 rubredoxin-like zinc ribbon" evidence="2">
    <location>
        <begin position="18"/>
        <end position="53"/>
    </location>
</feature>
<organism evidence="3 4">
    <name type="scientific">Alloalcanivorax gelatiniphagus</name>
    <dbReference type="NCBI Taxonomy" id="1194167"/>
    <lineage>
        <taxon>Bacteria</taxon>
        <taxon>Pseudomonadati</taxon>
        <taxon>Pseudomonadota</taxon>
        <taxon>Gammaproteobacteria</taxon>
        <taxon>Oceanospirillales</taxon>
        <taxon>Alcanivoracaceae</taxon>
        <taxon>Alloalcanivorax</taxon>
    </lineage>
</organism>
<feature type="domain" description="ChsH2 C-terminal OB-fold" evidence="1">
    <location>
        <begin position="56"/>
        <end position="114"/>
    </location>
</feature>
<dbReference type="InterPro" id="IPR052513">
    <property type="entry name" value="Thioester_dehydratase-like"/>
</dbReference>
<comment type="caution">
    <text evidence="3">The sequence shown here is derived from an EMBL/GenBank/DDBJ whole genome shotgun (WGS) entry which is preliminary data.</text>
</comment>
<dbReference type="PANTHER" id="PTHR34075:SF5">
    <property type="entry name" value="BLR3430 PROTEIN"/>
    <property type="match status" value="1"/>
</dbReference>
<accession>A0ABY2XQL2</accession>
<protein>
    <submittedName>
        <fullName evidence="3">Zn-ribbon domain-containing OB-fold protein</fullName>
    </submittedName>
</protein>
<proteinExistence type="predicted"/>
<dbReference type="InterPro" id="IPR022002">
    <property type="entry name" value="ChsH2_Znr"/>
</dbReference>